<gene>
    <name evidence="2" type="ORF">LCGC14_0317640</name>
</gene>
<dbReference type="AlphaFoldDB" id="A0A0F9TJW8"/>
<sequence>MEALTSNSLMYWSAICTAGGFVLLVVSMTIVAKGKGEAEDFVILFAAIASIWTGLSFFLLVTGLLWHIVLSIIGAFK</sequence>
<keyword evidence="1" id="KW-0472">Membrane</keyword>
<dbReference type="EMBL" id="LAZR01000213">
    <property type="protein sequence ID" value="KKN81505.1"/>
    <property type="molecule type" value="Genomic_DNA"/>
</dbReference>
<accession>A0A0F9TJW8</accession>
<evidence type="ECO:0000256" key="1">
    <source>
        <dbReference type="SAM" id="Phobius"/>
    </source>
</evidence>
<reference evidence="2" key="1">
    <citation type="journal article" date="2015" name="Nature">
        <title>Complex archaea that bridge the gap between prokaryotes and eukaryotes.</title>
        <authorList>
            <person name="Spang A."/>
            <person name="Saw J.H."/>
            <person name="Jorgensen S.L."/>
            <person name="Zaremba-Niedzwiedzka K."/>
            <person name="Martijn J."/>
            <person name="Lind A.E."/>
            <person name="van Eijk R."/>
            <person name="Schleper C."/>
            <person name="Guy L."/>
            <person name="Ettema T.J."/>
        </authorList>
    </citation>
    <scope>NUCLEOTIDE SEQUENCE</scope>
</reference>
<feature type="transmembrane region" description="Helical" evidence="1">
    <location>
        <begin position="43"/>
        <end position="76"/>
    </location>
</feature>
<proteinExistence type="predicted"/>
<comment type="caution">
    <text evidence="2">The sequence shown here is derived from an EMBL/GenBank/DDBJ whole genome shotgun (WGS) entry which is preliminary data.</text>
</comment>
<keyword evidence="1" id="KW-0812">Transmembrane</keyword>
<protein>
    <submittedName>
        <fullName evidence="2">Uncharacterized protein</fullName>
    </submittedName>
</protein>
<organism evidence="2">
    <name type="scientific">marine sediment metagenome</name>
    <dbReference type="NCBI Taxonomy" id="412755"/>
    <lineage>
        <taxon>unclassified sequences</taxon>
        <taxon>metagenomes</taxon>
        <taxon>ecological metagenomes</taxon>
    </lineage>
</organism>
<feature type="transmembrane region" description="Helical" evidence="1">
    <location>
        <begin position="12"/>
        <end position="31"/>
    </location>
</feature>
<keyword evidence="1" id="KW-1133">Transmembrane helix</keyword>
<name>A0A0F9TJW8_9ZZZZ</name>
<evidence type="ECO:0000313" key="2">
    <source>
        <dbReference type="EMBL" id="KKN81505.1"/>
    </source>
</evidence>